<feature type="compositionally biased region" description="Polar residues" evidence="1">
    <location>
        <begin position="1"/>
        <end position="31"/>
    </location>
</feature>
<sequence>MSHQPSAIDNIKSTTSSAYETVTSTINQTEQGEYDPDKEKSNFKRDVHGNTVKKGDLKDKLNNAALGGPPEKEESFFETVGSYIPVVSKMQHRNFERGEADDSAKHEGPPDRPDHDVQVEQFLRKQYHSKSGDGIPNPDSKD</sequence>
<dbReference type="EMBL" id="KZ613953">
    <property type="protein sequence ID" value="PMD34674.1"/>
    <property type="molecule type" value="Genomic_DNA"/>
</dbReference>
<feature type="compositionally biased region" description="Basic and acidic residues" evidence="1">
    <location>
        <begin position="35"/>
        <end position="61"/>
    </location>
</feature>
<evidence type="ECO:0000256" key="1">
    <source>
        <dbReference type="SAM" id="MobiDB-lite"/>
    </source>
</evidence>
<dbReference type="Proteomes" id="UP000235786">
    <property type="component" value="Unassembled WGS sequence"/>
</dbReference>
<organism evidence="2 3">
    <name type="scientific">Hyaloscypha variabilis (strain UAMH 11265 / GT02V1 / F)</name>
    <name type="common">Meliniomyces variabilis</name>
    <dbReference type="NCBI Taxonomy" id="1149755"/>
    <lineage>
        <taxon>Eukaryota</taxon>
        <taxon>Fungi</taxon>
        <taxon>Dikarya</taxon>
        <taxon>Ascomycota</taxon>
        <taxon>Pezizomycotina</taxon>
        <taxon>Leotiomycetes</taxon>
        <taxon>Helotiales</taxon>
        <taxon>Hyaloscyphaceae</taxon>
        <taxon>Hyaloscypha</taxon>
        <taxon>Hyaloscypha variabilis</taxon>
    </lineage>
</organism>
<dbReference type="OrthoDB" id="3436397at2759"/>
<name>A0A2J6R838_HYAVF</name>
<proteinExistence type="predicted"/>
<protein>
    <submittedName>
        <fullName evidence="2">Uncharacterized protein</fullName>
    </submittedName>
</protein>
<evidence type="ECO:0000313" key="2">
    <source>
        <dbReference type="EMBL" id="PMD34674.1"/>
    </source>
</evidence>
<feature type="region of interest" description="Disordered" evidence="1">
    <location>
        <begin position="93"/>
        <end position="118"/>
    </location>
</feature>
<reference evidence="2 3" key="1">
    <citation type="submission" date="2016-04" db="EMBL/GenBank/DDBJ databases">
        <title>A degradative enzymes factory behind the ericoid mycorrhizal symbiosis.</title>
        <authorList>
            <consortium name="DOE Joint Genome Institute"/>
            <person name="Martino E."/>
            <person name="Morin E."/>
            <person name="Grelet G."/>
            <person name="Kuo A."/>
            <person name="Kohler A."/>
            <person name="Daghino S."/>
            <person name="Barry K."/>
            <person name="Choi C."/>
            <person name="Cichocki N."/>
            <person name="Clum A."/>
            <person name="Copeland A."/>
            <person name="Hainaut M."/>
            <person name="Haridas S."/>
            <person name="Labutti K."/>
            <person name="Lindquist E."/>
            <person name="Lipzen A."/>
            <person name="Khouja H.-R."/>
            <person name="Murat C."/>
            <person name="Ohm R."/>
            <person name="Olson A."/>
            <person name="Spatafora J."/>
            <person name="Veneault-Fourrey C."/>
            <person name="Henrissat B."/>
            <person name="Grigoriev I."/>
            <person name="Martin F."/>
            <person name="Perotto S."/>
        </authorList>
    </citation>
    <scope>NUCLEOTIDE SEQUENCE [LARGE SCALE GENOMIC DNA]</scope>
    <source>
        <strain evidence="2 3">F</strain>
    </source>
</reference>
<evidence type="ECO:0000313" key="3">
    <source>
        <dbReference type="Proteomes" id="UP000235786"/>
    </source>
</evidence>
<gene>
    <name evidence="2" type="ORF">L207DRAFT_516829</name>
</gene>
<feature type="region of interest" description="Disordered" evidence="1">
    <location>
        <begin position="1"/>
        <end position="76"/>
    </location>
</feature>
<dbReference type="AlphaFoldDB" id="A0A2J6R838"/>
<accession>A0A2J6R838</accession>
<keyword evidence="3" id="KW-1185">Reference proteome</keyword>